<evidence type="ECO:0000256" key="1">
    <source>
        <dbReference type="SAM" id="MobiDB-lite"/>
    </source>
</evidence>
<dbReference type="Proteomes" id="UP000298781">
    <property type="component" value="Chromosome"/>
</dbReference>
<accession>A0A4D7AVV9</accession>
<feature type="compositionally biased region" description="Basic and acidic residues" evidence="1">
    <location>
        <begin position="470"/>
        <end position="586"/>
    </location>
</feature>
<dbReference type="PANTHER" id="PTHR22576">
    <property type="entry name" value="MUCOSA ASSOCIATED LYMPHOID TISSUE LYMPHOMA TRANSLOCATION PROTEIN 1/PARACASPASE"/>
    <property type="match status" value="1"/>
</dbReference>
<feature type="compositionally biased region" description="Low complexity" evidence="1">
    <location>
        <begin position="440"/>
        <end position="454"/>
    </location>
</feature>
<evidence type="ECO:0000313" key="4">
    <source>
        <dbReference type="Proteomes" id="UP000298781"/>
    </source>
</evidence>
<feature type="compositionally biased region" description="Low complexity" evidence="1">
    <location>
        <begin position="328"/>
        <end position="337"/>
    </location>
</feature>
<feature type="compositionally biased region" description="Basic and acidic residues" evidence="1">
    <location>
        <begin position="338"/>
        <end position="382"/>
    </location>
</feature>
<reference evidence="3 4" key="1">
    <citation type="submission" date="2019-04" db="EMBL/GenBank/DDBJ databases">
        <title>Phreatobacter aquaticus sp. nov.</title>
        <authorList>
            <person name="Choi A."/>
        </authorList>
    </citation>
    <scope>NUCLEOTIDE SEQUENCE [LARGE SCALE GENOMIC DNA]</scope>
    <source>
        <strain evidence="3 4">KCTC 52518</strain>
    </source>
</reference>
<feature type="compositionally biased region" description="Low complexity" evidence="1">
    <location>
        <begin position="383"/>
        <end position="398"/>
    </location>
</feature>
<dbReference type="InterPro" id="IPR029030">
    <property type="entry name" value="Caspase-like_dom_sf"/>
</dbReference>
<feature type="compositionally biased region" description="Basic and acidic residues" evidence="1">
    <location>
        <begin position="299"/>
        <end position="327"/>
    </location>
</feature>
<evidence type="ECO:0000259" key="2">
    <source>
        <dbReference type="Pfam" id="PF00656"/>
    </source>
</evidence>
<gene>
    <name evidence="3" type="ORF">E8M01_06740</name>
</gene>
<organism evidence="3 4">
    <name type="scientific">Phreatobacter stygius</name>
    <dbReference type="NCBI Taxonomy" id="1940610"/>
    <lineage>
        <taxon>Bacteria</taxon>
        <taxon>Pseudomonadati</taxon>
        <taxon>Pseudomonadota</taxon>
        <taxon>Alphaproteobacteria</taxon>
        <taxon>Hyphomicrobiales</taxon>
        <taxon>Phreatobacteraceae</taxon>
        <taxon>Phreatobacter</taxon>
    </lineage>
</organism>
<keyword evidence="4" id="KW-1185">Reference proteome</keyword>
<dbReference type="InterPro" id="IPR052039">
    <property type="entry name" value="Caspase-related_regulators"/>
</dbReference>
<feature type="region of interest" description="Disordered" evidence="1">
    <location>
        <begin position="297"/>
        <end position="586"/>
    </location>
</feature>
<dbReference type="GO" id="GO:0006508">
    <property type="term" value="P:proteolysis"/>
    <property type="evidence" value="ECO:0007669"/>
    <property type="project" value="InterPro"/>
</dbReference>
<dbReference type="PANTHER" id="PTHR22576:SF37">
    <property type="entry name" value="MUCOSA-ASSOCIATED LYMPHOID TISSUE LYMPHOMA TRANSLOCATION PROTEIN 1"/>
    <property type="match status" value="1"/>
</dbReference>
<dbReference type="Pfam" id="PF00656">
    <property type="entry name" value="Peptidase_C14"/>
    <property type="match status" value="1"/>
</dbReference>
<dbReference type="EMBL" id="CP039690">
    <property type="protein sequence ID" value="QCI63971.1"/>
    <property type="molecule type" value="Genomic_DNA"/>
</dbReference>
<dbReference type="GO" id="GO:0004197">
    <property type="term" value="F:cysteine-type endopeptidase activity"/>
    <property type="evidence" value="ECO:0007669"/>
    <property type="project" value="InterPro"/>
</dbReference>
<feature type="compositionally biased region" description="Low complexity" evidence="1">
    <location>
        <begin position="407"/>
        <end position="421"/>
    </location>
</feature>
<dbReference type="Gene3D" id="3.40.50.1460">
    <property type="match status" value="1"/>
</dbReference>
<evidence type="ECO:0000313" key="3">
    <source>
        <dbReference type="EMBL" id="QCI63971.1"/>
    </source>
</evidence>
<dbReference type="SUPFAM" id="SSF52129">
    <property type="entry name" value="Caspase-like"/>
    <property type="match status" value="1"/>
</dbReference>
<dbReference type="KEGG" id="pstg:E8M01_06740"/>
<sequence>MLGARILQLACVLFVFLYGPGPGQAQQIEKRIALVIGNSAERAGPIATAANDAGLIEQALRAAGFDVIGARDLDAGALRSTFREFLDKARSSGPDTIAFVYFAGLGLQLEGENYLVQVNARIVDVSDVPLQAVRLTDITGPLAAIPLKARIVVLDAARANSFALSGRRLVEGLAAIRSAAGTLIAFNATPGTVGVESGAAYGLYAVALSDVIKVSGVSLDALFAQVRERVNESAKGAQLPWNTLFSGPPVMLFQRPAAAAVPGRTGPSRAPAAQPRSERSLRQRAIELEAAQRAAEQIADERAEAAERSAREWAEAAEQAARERAEAAEQAAEQAVQAERRSARERAQAAEHAARERMQAAERAARERARQAAEQAARERGQTAEQTATQRAQQAAEQAARERAETAEQAARQRAQQAAEQAARERAETAEQAARRRVQAAEQAAQQRAQAAEQAARERVQQAEQAARQRAREAAEQRTREAAEQRTREAAEQRARETQQRAREAAEQRAREAEQRAREAAQQRAREAAEQRARDAEQRSREAAQQRAREAEQRARDAAEQRAREAEQRAREAEQRAREAAERQRR</sequence>
<protein>
    <recommendedName>
        <fullName evidence="2">Peptidase C14 caspase domain-containing protein</fullName>
    </recommendedName>
</protein>
<feature type="region of interest" description="Disordered" evidence="1">
    <location>
        <begin position="259"/>
        <end position="280"/>
    </location>
</feature>
<dbReference type="InterPro" id="IPR011600">
    <property type="entry name" value="Pept_C14_caspase"/>
</dbReference>
<dbReference type="RefSeq" id="WP_136959427.1">
    <property type="nucleotide sequence ID" value="NZ_CP039690.1"/>
</dbReference>
<dbReference type="AlphaFoldDB" id="A0A4D7AVV9"/>
<proteinExistence type="predicted"/>
<feature type="domain" description="Peptidase C14 caspase" evidence="2">
    <location>
        <begin position="30"/>
        <end position="242"/>
    </location>
</feature>
<dbReference type="OrthoDB" id="9816009at2"/>
<name>A0A4D7AVV9_9HYPH</name>